<dbReference type="Gene3D" id="2.40.50.180">
    <property type="entry name" value="CheA-289, Domain 4"/>
    <property type="match status" value="2"/>
</dbReference>
<dbReference type="PANTHER" id="PTHR22617">
    <property type="entry name" value="CHEMOTAXIS SENSOR HISTIDINE KINASE-RELATED"/>
    <property type="match status" value="1"/>
</dbReference>
<dbReference type="Gene3D" id="2.30.30.40">
    <property type="entry name" value="SH3 Domains"/>
    <property type="match status" value="2"/>
</dbReference>
<protein>
    <submittedName>
        <fullName evidence="2">Chemotaxis signal transduction protein</fullName>
    </submittedName>
</protein>
<dbReference type="PROSITE" id="PS50851">
    <property type="entry name" value="CHEW"/>
    <property type="match status" value="2"/>
</dbReference>
<proteinExistence type="predicted"/>
<feature type="domain" description="CheW-like" evidence="1">
    <location>
        <begin position="300"/>
        <end position="435"/>
    </location>
</feature>
<dbReference type="EMBL" id="FWWZ01000001">
    <property type="protein sequence ID" value="SMC08967.1"/>
    <property type="molecule type" value="Genomic_DNA"/>
</dbReference>
<dbReference type="InterPro" id="IPR036061">
    <property type="entry name" value="CheW-like_dom_sf"/>
</dbReference>
<name>A0A1W1WRQ7_9BACT</name>
<keyword evidence="3" id="KW-1185">Reference proteome</keyword>
<dbReference type="Proteomes" id="UP000192602">
    <property type="component" value="Unassembled WGS sequence"/>
</dbReference>
<dbReference type="GO" id="GO:0007165">
    <property type="term" value="P:signal transduction"/>
    <property type="evidence" value="ECO:0007669"/>
    <property type="project" value="InterPro"/>
</dbReference>
<reference evidence="3" key="1">
    <citation type="submission" date="2017-04" db="EMBL/GenBank/DDBJ databases">
        <authorList>
            <person name="Varghese N."/>
            <person name="Submissions S."/>
        </authorList>
    </citation>
    <scope>NUCLEOTIDE SEQUENCE [LARGE SCALE GENOMIC DNA]</scope>
    <source>
        <strain evidence="3">DSM 16512</strain>
    </source>
</reference>
<dbReference type="InterPro" id="IPR002545">
    <property type="entry name" value="CheW-lke_dom"/>
</dbReference>
<dbReference type="AlphaFoldDB" id="A0A1W1WRQ7"/>
<evidence type="ECO:0000259" key="1">
    <source>
        <dbReference type="PROSITE" id="PS50851"/>
    </source>
</evidence>
<dbReference type="RefSeq" id="WP_084275223.1">
    <property type="nucleotide sequence ID" value="NZ_AP026671.1"/>
</dbReference>
<dbReference type="SMART" id="SM00260">
    <property type="entry name" value="CheW"/>
    <property type="match status" value="2"/>
</dbReference>
<accession>A0A1W1WRQ7</accession>
<dbReference type="InterPro" id="IPR039315">
    <property type="entry name" value="CheW"/>
</dbReference>
<organism evidence="2 3">
    <name type="scientific">Nitratiruptor tergarcus DSM 16512</name>
    <dbReference type="NCBI Taxonomy" id="1069081"/>
    <lineage>
        <taxon>Bacteria</taxon>
        <taxon>Pseudomonadati</taxon>
        <taxon>Campylobacterota</taxon>
        <taxon>Epsilonproteobacteria</taxon>
        <taxon>Nautiliales</taxon>
        <taxon>Nitratiruptoraceae</taxon>
        <taxon>Nitratiruptor</taxon>
    </lineage>
</organism>
<evidence type="ECO:0000313" key="3">
    <source>
        <dbReference type="Proteomes" id="UP000192602"/>
    </source>
</evidence>
<dbReference type="OrthoDB" id="9794382at2"/>
<dbReference type="Pfam" id="PF01584">
    <property type="entry name" value="CheW"/>
    <property type="match status" value="3"/>
</dbReference>
<feature type="domain" description="CheW-like" evidence="1">
    <location>
        <begin position="148"/>
        <end position="281"/>
    </location>
</feature>
<dbReference type="STRING" id="1069081.SAMN05660197_0759"/>
<gene>
    <name evidence="2" type="ORF">SAMN05660197_0759</name>
</gene>
<dbReference type="PANTHER" id="PTHR22617:SF23">
    <property type="entry name" value="CHEMOTAXIS PROTEIN CHEW"/>
    <property type="match status" value="1"/>
</dbReference>
<evidence type="ECO:0000313" key="2">
    <source>
        <dbReference type="EMBL" id="SMC08967.1"/>
    </source>
</evidence>
<dbReference type="GO" id="GO:0005829">
    <property type="term" value="C:cytosol"/>
    <property type="evidence" value="ECO:0007669"/>
    <property type="project" value="TreeGrafter"/>
</dbReference>
<sequence>MKTTVIKFRIDNQVYVIPTDYIKQIFYAQKIVSMLHMNDYVIGSVQQGISHYLLLCLKKILNINECKEIINKPVLLLEFQNNAYAFLIDEILALEEFDQNSSRAGSLYEKDDVVFQELPLQHILQSLTFPPLQQSEEKKVSQNTKEHFRPLLLFTLQNRLYAIDNSFIHSIVPITNIDLVQQFQQEWIAGIYNFKNSALKVADLAKKLSLESSKEGSVIILQDDSQVLGLLIERIEGLLDIAYEDIIIESDPQQLFEGYFHYQNSIIPIISSSIIQDSIKKYGLLINTHNTSVKKEYRYEEDFLLISLFQEDYAVPIDNIITILELSKTDITNNALTTHENIQGLILYKNKTYHLLNIAKMLKKDFIPTDESKILIIKTNERHEYAIIVDSIKDIVSVSKAHIAYLPNTTSLSAGIVTLDTKSFNLFNIGWKTFN</sequence>
<dbReference type="GO" id="GO:0006935">
    <property type="term" value="P:chemotaxis"/>
    <property type="evidence" value="ECO:0007669"/>
    <property type="project" value="InterPro"/>
</dbReference>
<dbReference type="SUPFAM" id="SSF50341">
    <property type="entry name" value="CheW-like"/>
    <property type="match status" value="3"/>
</dbReference>